<dbReference type="SUPFAM" id="SSF53448">
    <property type="entry name" value="Nucleotide-diphospho-sugar transferases"/>
    <property type="match status" value="1"/>
</dbReference>
<evidence type="ECO:0000256" key="1">
    <source>
        <dbReference type="ARBA" id="ARBA00006739"/>
    </source>
</evidence>
<evidence type="ECO:0000313" key="6">
    <source>
        <dbReference type="Proteomes" id="UP000449092"/>
    </source>
</evidence>
<dbReference type="Gene3D" id="3.90.550.10">
    <property type="entry name" value="Spore Coat Polysaccharide Biosynthesis Protein SpsA, Chain A"/>
    <property type="match status" value="1"/>
</dbReference>
<keyword evidence="3 5" id="KW-0808">Transferase</keyword>
<dbReference type="PANTHER" id="PTHR43179:SF12">
    <property type="entry name" value="GALACTOFURANOSYLTRANSFERASE GLFT2"/>
    <property type="match status" value="1"/>
</dbReference>
<dbReference type="AlphaFoldDB" id="A0A845DMH6"/>
<sequence>MNPEPSRKSNDPSVVVALLNWNNADETMGALASLGDVVYENFDVLIVDNGSTDDSVARLKEEVHRITAFQTNFVLNKENKGFAGGCNTALQWAFQNKREYILLLNNDTEVDKHFLTLLVRTAQEQKDGAVFSPSVYFYDNRSLLWFGGPTRISFLRMDRAAQCGGFQKKVPQNAPITSLSFATGCAMLCKVDVLEKVQGFDERFFLYYEDVDVSLRIRKAGWNLYWVPESSVYHKVSQTTFSRLGRPIVHYYDVRNALLFSKKHCPLWGVAYRAIWSCFTVAKQVIKIGIRRNRMVSTAILMAVLDYYRGKFGQCEHNNLIISQ</sequence>
<dbReference type="Pfam" id="PF00535">
    <property type="entry name" value="Glycos_transf_2"/>
    <property type="match status" value="1"/>
</dbReference>
<evidence type="ECO:0000256" key="2">
    <source>
        <dbReference type="ARBA" id="ARBA00022676"/>
    </source>
</evidence>
<name>A0A845DMH6_9BACT</name>
<dbReference type="PANTHER" id="PTHR43179">
    <property type="entry name" value="RHAMNOSYLTRANSFERASE WBBL"/>
    <property type="match status" value="1"/>
</dbReference>
<comment type="similarity">
    <text evidence="1">Belongs to the glycosyltransferase 2 family.</text>
</comment>
<evidence type="ECO:0000259" key="4">
    <source>
        <dbReference type="Pfam" id="PF00535"/>
    </source>
</evidence>
<keyword evidence="2" id="KW-0328">Glycosyltransferase</keyword>
<protein>
    <submittedName>
        <fullName evidence="5">Glycosyltransferase family 2 protein</fullName>
    </submittedName>
</protein>
<dbReference type="CDD" id="cd04186">
    <property type="entry name" value="GT_2_like_c"/>
    <property type="match status" value="1"/>
</dbReference>
<accession>A0A845DMH6</accession>
<dbReference type="InterPro" id="IPR001173">
    <property type="entry name" value="Glyco_trans_2-like"/>
</dbReference>
<dbReference type="EMBL" id="VXOY01000031">
    <property type="protein sequence ID" value="MYE38553.1"/>
    <property type="molecule type" value="Genomic_DNA"/>
</dbReference>
<feature type="domain" description="Glycosyltransferase 2-like" evidence="4">
    <location>
        <begin position="22"/>
        <end position="161"/>
    </location>
</feature>
<dbReference type="GO" id="GO:0016757">
    <property type="term" value="F:glycosyltransferase activity"/>
    <property type="evidence" value="ECO:0007669"/>
    <property type="project" value="UniProtKB-KW"/>
</dbReference>
<dbReference type="Proteomes" id="UP000449092">
    <property type="component" value="Unassembled WGS sequence"/>
</dbReference>
<gene>
    <name evidence="5" type="ORF">F4X82_03500</name>
</gene>
<evidence type="ECO:0000256" key="3">
    <source>
        <dbReference type="ARBA" id="ARBA00022679"/>
    </source>
</evidence>
<reference evidence="5 6" key="1">
    <citation type="submission" date="2019-09" db="EMBL/GenBank/DDBJ databases">
        <title>Characterisation of the sponge microbiome using genome-centric metagenomics.</title>
        <authorList>
            <person name="Engelberts J.P."/>
            <person name="Robbins S.J."/>
            <person name="De Goeij J.M."/>
            <person name="Aranda M."/>
            <person name="Bell S.C."/>
            <person name="Webster N.S."/>
        </authorList>
    </citation>
    <scope>NUCLEOTIDE SEQUENCE [LARGE SCALE GENOMIC DNA]</scope>
    <source>
        <strain evidence="5">SB0662_bin_43</strain>
    </source>
</reference>
<dbReference type="InterPro" id="IPR029044">
    <property type="entry name" value="Nucleotide-diphossugar_trans"/>
</dbReference>
<evidence type="ECO:0000313" key="5">
    <source>
        <dbReference type="EMBL" id="MYE38553.1"/>
    </source>
</evidence>
<organism evidence="5 6">
    <name type="scientific">Candidatus Spechtbacteria bacterium SB0662_bin_43</name>
    <dbReference type="NCBI Taxonomy" id="2604897"/>
    <lineage>
        <taxon>Bacteria</taxon>
        <taxon>Candidatus Spechtiibacteriota</taxon>
    </lineage>
</organism>
<comment type="caution">
    <text evidence="5">The sequence shown here is derived from an EMBL/GenBank/DDBJ whole genome shotgun (WGS) entry which is preliminary data.</text>
</comment>
<proteinExistence type="inferred from homology"/>